<evidence type="ECO:0000313" key="3">
    <source>
        <dbReference type="EMBL" id="KAG8061009.1"/>
    </source>
</evidence>
<organism evidence="3 4">
    <name type="scientific">Zizania palustris</name>
    <name type="common">Northern wild rice</name>
    <dbReference type="NCBI Taxonomy" id="103762"/>
    <lineage>
        <taxon>Eukaryota</taxon>
        <taxon>Viridiplantae</taxon>
        <taxon>Streptophyta</taxon>
        <taxon>Embryophyta</taxon>
        <taxon>Tracheophyta</taxon>
        <taxon>Spermatophyta</taxon>
        <taxon>Magnoliopsida</taxon>
        <taxon>Liliopsida</taxon>
        <taxon>Poales</taxon>
        <taxon>Poaceae</taxon>
        <taxon>BOP clade</taxon>
        <taxon>Oryzoideae</taxon>
        <taxon>Oryzeae</taxon>
        <taxon>Zizaniinae</taxon>
        <taxon>Zizania</taxon>
    </lineage>
</organism>
<reference evidence="3" key="1">
    <citation type="journal article" date="2021" name="bioRxiv">
        <title>Whole Genome Assembly and Annotation of Northern Wild Rice, Zizania palustris L., Supports a Whole Genome Duplication in the Zizania Genus.</title>
        <authorList>
            <person name="Haas M."/>
            <person name="Kono T."/>
            <person name="Macchietto M."/>
            <person name="Millas R."/>
            <person name="McGilp L."/>
            <person name="Shao M."/>
            <person name="Duquette J."/>
            <person name="Hirsch C.N."/>
            <person name="Kimball J."/>
        </authorList>
    </citation>
    <scope>NUCLEOTIDE SEQUENCE</scope>
    <source>
        <tissue evidence="3">Fresh leaf tissue</tissue>
    </source>
</reference>
<dbReference type="EMBL" id="JAAALK010000287">
    <property type="protein sequence ID" value="KAG8061009.1"/>
    <property type="molecule type" value="Genomic_DNA"/>
</dbReference>
<reference evidence="3" key="2">
    <citation type="submission" date="2021-02" db="EMBL/GenBank/DDBJ databases">
        <authorList>
            <person name="Kimball J.A."/>
            <person name="Haas M.W."/>
            <person name="Macchietto M."/>
            <person name="Kono T."/>
            <person name="Duquette J."/>
            <person name="Shao M."/>
        </authorList>
    </citation>
    <scope>NUCLEOTIDE SEQUENCE</scope>
    <source>
        <tissue evidence="3">Fresh leaf tissue</tissue>
    </source>
</reference>
<keyword evidence="1" id="KW-0175">Coiled coil</keyword>
<sequence>MRILTWLPAEDEDNARPTVVKPVGEGGSKPAEAKPTDASSSSSSSSSSDSESESTSSDDEGSGGREVPRGDEEVDVVGLSPTSPKPPKATVAVVHPFKPREGVTAAAIHGFREACASAEGGDLVAQLSHLDPTDLFVSSNEVLVRAFALNAAASTAADRQMERLAEEKEALRREVSEEAEKRRRAEALAAEAKEAKEALASEMARLRAELQASKDAEARQAKENEELRQRAQDLESFVVVNLGEATQSLTEVLEKIGTECRAPDFGEQDPIGDRADFLKTAASIAGEALTGFALMAGRVAGQGVLHLLHAAGCDHLRAATSVTPVAFGGPNLVTPPAEVRGAWWWLQEP</sequence>
<feature type="compositionally biased region" description="Low complexity" evidence="2">
    <location>
        <begin position="39"/>
        <end position="49"/>
    </location>
</feature>
<keyword evidence="4" id="KW-1185">Reference proteome</keyword>
<feature type="compositionally biased region" description="Basic and acidic residues" evidence="2">
    <location>
        <begin position="62"/>
        <end position="71"/>
    </location>
</feature>
<feature type="compositionally biased region" description="Acidic residues" evidence="2">
    <location>
        <begin position="50"/>
        <end position="61"/>
    </location>
</feature>
<comment type="caution">
    <text evidence="3">The sequence shown here is derived from an EMBL/GenBank/DDBJ whole genome shotgun (WGS) entry which is preliminary data.</text>
</comment>
<protein>
    <submittedName>
        <fullName evidence="3">Uncharacterized protein</fullName>
    </submittedName>
</protein>
<evidence type="ECO:0000313" key="4">
    <source>
        <dbReference type="Proteomes" id="UP000729402"/>
    </source>
</evidence>
<accession>A0A8J5VWX9</accession>
<gene>
    <name evidence="3" type="ORF">GUJ93_ZPchr0002g23177</name>
</gene>
<proteinExistence type="predicted"/>
<dbReference type="Proteomes" id="UP000729402">
    <property type="component" value="Unassembled WGS sequence"/>
</dbReference>
<name>A0A8J5VWX9_ZIZPA</name>
<feature type="coiled-coil region" evidence="1">
    <location>
        <begin position="154"/>
        <end position="230"/>
    </location>
</feature>
<feature type="region of interest" description="Disordered" evidence="2">
    <location>
        <begin position="1"/>
        <end position="90"/>
    </location>
</feature>
<dbReference type="AlphaFoldDB" id="A0A8J5VWX9"/>
<evidence type="ECO:0000256" key="2">
    <source>
        <dbReference type="SAM" id="MobiDB-lite"/>
    </source>
</evidence>
<evidence type="ECO:0000256" key="1">
    <source>
        <dbReference type="SAM" id="Coils"/>
    </source>
</evidence>